<reference evidence="1 2" key="1">
    <citation type="journal article" date="2013" name="Genome Biol. Evol.">
        <title>Life in an arsenic-containing gold mine: genome and physiology of the autotrophic arsenite-oxidizing bacterium rhizobium sp. NT-26.</title>
        <authorList>
            <person name="Andres J."/>
            <person name="Arsene-Ploetze F."/>
            <person name="Barbe V."/>
            <person name="Brochier-Armanet C."/>
            <person name="Cleiss-Arnold J."/>
            <person name="Coppee J.Y."/>
            <person name="Dillies M.A."/>
            <person name="Geist"/>
            <person name="L"/>
            <person name="Joublin A."/>
            <person name="Koechler S."/>
            <person name="Lassalle F."/>
            <person name="Marchal M."/>
            <person name="Medigue C."/>
            <person name="Muller D."/>
            <person name="Nesme X."/>
            <person name="Plewniak F."/>
            <person name="Proux C."/>
            <person name="Ramirez-Bahena M.H."/>
            <person name="Schenowitz C."/>
            <person name="Sismeiro O."/>
            <person name="Vallenet D."/>
            <person name="Santini J.M."/>
            <person name="Bertin P.N."/>
        </authorList>
    </citation>
    <scope>NUCLEOTIDE SEQUENCE [LARGE SCALE GENOMIC DNA]</scope>
    <source>
        <strain evidence="1 2">NT-26</strain>
    </source>
</reference>
<dbReference type="EMBL" id="FO082820">
    <property type="protein sequence ID" value="CCF19144.1"/>
    <property type="molecule type" value="Genomic_DNA"/>
</dbReference>
<gene>
    <name evidence="1" type="ORF">NT26_1420</name>
</gene>
<dbReference type="RefSeq" id="WP_052638037.1">
    <property type="nucleotide sequence ID" value="NZ_FO082820.1"/>
</dbReference>
<dbReference type="Proteomes" id="UP000010792">
    <property type="component" value="Chromosome"/>
</dbReference>
<name>L0NE61_9HYPH</name>
<sequence length="85" mass="9399">MADLMRPIVNLNGTSRDALVEARIAVRQDLRSVMTSLGETAPNGRDYIGEPDAYQRDLAVYRSRFAIIDALYNQLGDEALAIQGD</sequence>
<protein>
    <submittedName>
        <fullName evidence="1">Uncharacterized protein</fullName>
    </submittedName>
</protein>
<keyword evidence="2" id="KW-1185">Reference proteome</keyword>
<dbReference type="AlphaFoldDB" id="L0NE61"/>
<evidence type="ECO:0000313" key="2">
    <source>
        <dbReference type="Proteomes" id="UP000010792"/>
    </source>
</evidence>
<organism evidence="1 2">
    <name type="scientific">Pseudorhizobium banfieldiae</name>
    <dbReference type="NCBI Taxonomy" id="1125847"/>
    <lineage>
        <taxon>Bacteria</taxon>
        <taxon>Pseudomonadati</taxon>
        <taxon>Pseudomonadota</taxon>
        <taxon>Alphaproteobacteria</taxon>
        <taxon>Hyphomicrobiales</taxon>
        <taxon>Rhizobiaceae</taxon>
        <taxon>Rhizobium/Agrobacterium group</taxon>
        <taxon>Pseudorhizobium</taxon>
    </lineage>
</organism>
<evidence type="ECO:0000313" key="1">
    <source>
        <dbReference type="EMBL" id="CCF19144.1"/>
    </source>
</evidence>
<dbReference type="KEGG" id="rht:NT26_1420"/>
<proteinExistence type="predicted"/>
<dbReference type="STRING" id="1125847.NT26_1420"/>
<accession>L0NE61</accession>